<name>A0A7C2XQJ7_9BACT</name>
<reference evidence="1" key="1">
    <citation type="journal article" date="2020" name="mSystems">
        <title>Genome- and Community-Level Interaction Insights into Carbon Utilization and Element Cycling Functions of Hydrothermarchaeota in Hydrothermal Sediment.</title>
        <authorList>
            <person name="Zhou Z."/>
            <person name="Liu Y."/>
            <person name="Xu W."/>
            <person name="Pan J."/>
            <person name="Luo Z.H."/>
            <person name="Li M."/>
        </authorList>
    </citation>
    <scope>NUCLEOTIDE SEQUENCE [LARGE SCALE GENOMIC DNA]</scope>
    <source>
        <strain evidence="1">SpSt-1224</strain>
    </source>
</reference>
<dbReference type="Proteomes" id="UP000885986">
    <property type="component" value="Unassembled WGS sequence"/>
</dbReference>
<evidence type="ECO:0000313" key="1">
    <source>
        <dbReference type="EMBL" id="HET97471.1"/>
    </source>
</evidence>
<dbReference type="AlphaFoldDB" id="A0A7C2XQJ7"/>
<dbReference type="EMBL" id="DSDS01000043">
    <property type="protein sequence ID" value="HET97471.1"/>
    <property type="molecule type" value="Genomic_DNA"/>
</dbReference>
<sequence length="285" mass="31494">MRPGLAGLVAPLAGLLLLLLLGGCAIRPPTLGEPVLGPARLAVEQEFAAAMAQRRQRLRCLDAEMEVSWRSLLRSGMLPGYLRLMRPSRLIFFGTDPLGRPVLALMVDGDRFRLVAVADAKAYEGPLGAEAFRRYLPGGVTPEVLTDSLFDWFSGGLPFAPEIVAVYREREPGEDGGYWLELAEPRYARLLYLPATADSPGLVRRIQLFERRGGAPTEIVFDQYRPVSTEDSSGILPVPHRIELLTRRHQGVDLTIRLSEILADCPPAAEFQLAIPRGFLLEQVR</sequence>
<accession>A0A7C2XQJ7</accession>
<dbReference type="PROSITE" id="PS51257">
    <property type="entry name" value="PROKAR_LIPOPROTEIN"/>
    <property type="match status" value="1"/>
</dbReference>
<gene>
    <name evidence="1" type="ORF">ENN98_01955</name>
</gene>
<evidence type="ECO:0008006" key="2">
    <source>
        <dbReference type="Google" id="ProtNLM"/>
    </source>
</evidence>
<proteinExistence type="predicted"/>
<comment type="caution">
    <text evidence="1">The sequence shown here is derived from an EMBL/GenBank/DDBJ whole genome shotgun (WGS) entry which is preliminary data.</text>
</comment>
<protein>
    <recommendedName>
        <fullName evidence="2">DUF4292 domain-containing protein</fullName>
    </recommendedName>
</protein>
<organism evidence="1">
    <name type="scientific">Desulfurivibrio alkaliphilus</name>
    <dbReference type="NCBI Taxonomy" id="427923"/>
    <lineage>
        <taxon>Bacteria</taxon>
        <taxon>Pseudomonadati</taxon>
        <taxon>Thermodesulfobacteriota</taxon>
        <taxon>Desulfobulbia</taxon>
        <taxon>Desulfobulbales</taxon>
        <taxon>Desulfobulbaceae</taxon>
        <taxon>Desulfurivibrio</taxon>
    </lineage>
</organism>